<keyword evidence="3" id="KW-1185">Reference proteome</keyword>
<dbReference type="AlphaFoldDB" id="A0AAD9PK87"/>
<comment type="similarity">
    <text evidence="1">Belongs to the VPS26 family.</text>
</comment>
<dbReference type="KEGG" id="bdw:94335922"/>
<dbReference type="InterPro" id="IPR028934">
    <property type="entry name" value="Vps26-related"/>
</dbReference>
<sequence>MFFGNSCSLDIDIDADPSRPFVYIDPFHKGAKCPVFSDGEDISGTAFITLHPGKRLEHSGIKVELIGQSDTLYNKSGIYNFFVMSREIEPAGTLLESKQYRWKFPLVGIENDSYWGVNIRLYYLVRITILKPYGG</sequence>
<dbReference type="EMBL" id="JALLKP010000002">
    <property type="protein sequence ID" value="KAK2196381.1"/>
    <property type="molecule type" value="Genomic_DNA"/>
</dbReference>
<evidence type="ECO:0000313" key="3">
    <source>
        <dbReference type="Proteomes" id="UP001214638"/>
    </source>
</evidence>
<dbReference type="GeneID" id="94335922"/>
<dbReference type="RefSeq" id="XP_067803223.1">
    <property type="nucleotide sequence ID" value="XM_067946659.1"/>
</dbReference>
<dbReference type="Proteomes" id="UP001214638">
    <property type="component" value="Unassembled WGS sequence"/>
</dbReference>
<name>A0AAD9PK87_9APIC</name>
<dbReference type="InterPro" id="IPR014752">
    <property type="entry name" value="Arrestin-like_C"/>
</dbReference>
<evidence type="ECO:0000313" key="2">
    <source>
        <dbReference type="EMBL" id="KAK2196381.1"/>
    </source>
</evidence>
<dbReference type="PANTHER" id="PTHR12233">
    <property type="entry name" value="VACUOLAR PROTEIN SORTING 26 RELATED"/>
    <property type="match status" value="1"/>
</dbReference>
<proteinExistence type="inferred from homology"/>
<dbReference type="Pfam" id="PF03643">
    <property type="entry name" value="Vps26"/>
    <property type="match status" value="1"/>
</dbReference>
<comment type="caution">
    <text evidence="2">The sequence shown here is derived from an EMBL/GenBank/DDBJ whole genome shotgun (WGS) entry which is preliminary data.</text>
</comment>
<gene>
    <name evidence="2" type="ORF">BdWA1_001624</name>
</gene>
<dbReference type="GO" id="GO:0006886">
    <property type="term" value="P:intracellular protein transport"/>
    <property type="evidence" value="ECO:0007669"/>
    <property type="project" value="InterPro"/>
</dbReference>
<dbReference type="Gene3D" id="2.60.40.640">
    <property type="match status" value="1"/>
</dbReference>
<evidence type="ECO:0000256" key="1">
    <source>
        <dbReference type="ARBA" id="ARBA00009100"/>
    </source>
</evidence>
<protein>
    <submittedName>
        <fullName evidence="2">Bifunctional Vacuolar protein sorting protein 26 related/Arrestin-like</fullName>
    </submittedName>
</protein>
<reference evidence="2" key="1">
    <citation type="journal article" date="2023" name="Nat. Microbiol.">
        <title>Babesia duncani multi-omics identifies virulence factors and drug targets.</title>
        <authorList>
            <person name="Singh P."/>
            <person name="Lonardi S."/>
            <person name="Liang Q."/>
            <person name="Vydyam P."/>
            <person name="Khabirova E."/>
            <person name="Fang T."/>
            <person name="Gihaz S."/>
            <person name="Thekkiniath J."/>
            <person name="Munshi M."/>
            <person name="Abel S."/>
            <person name="Ciampossin L."/>
            <person name="Batugedara G."/>
            <person name="Gupta M."/>
            <person name="Lu X.M."/>
            <person name="Lenz T."/>
            <person name="Chakravarty S."/>
            <person name="Cornillot E."/>
            <person name="Hu Y."/>
            <person name="Ma W."/>
            <person name="Gonzalez L.M."/>
            <person name="Sanchez S."/>
            <person name="Estrada K."/>
            <person name="Sanchez-Flores A."/>
            <person name="Montero E."/>
            <person name="Harb O.S."/>
            <person name="Le Roch K.G."/>
            <person name="Mamoun C.B."/>
        </authorList>
    </citation>
    <scope>NUCLEOTIDE SEQUENCE</scope>
    <source>
        <strain evidence="2">WA1</strain>
    </source>
</reference>
<accession>A0AAD9PK87</accession>
<organism evidence="2 3">
    <name type="scientific">Babesia duncani</name>
    <dbReference type="NCBI Taxonomy" id="323732"/>
    <lineage>
        <taxon>Eukaryota</taxon>
        <taxon>Sar</taxon>
        <taxon>Alveolata</taxon>
        <taxon>Apicomplexa</taxon>
        <taxon>Aconoidasida</taxon>
        <taxon>Piroplasmida</taxon>
        <taxon>Babesiidae</taxon>
        <taxon>Babesia</taxon>
    </lineage>
</organism>